<sequence length="192" mass="21886">MPPPFSNRRANTPSPFLGSSMSTSNRRSRAASSVFNTSTMSTILNTTTMSTTTDGFLCGYNVRGEEIQKRLNSAQRKKTFPKTTKEPKFTGYTMSEDELLPYLGAKYENGRGQFWAIVEIIKFSKNKELPFKHIYQIYYCLYKHVLDEKALRGIFNADPSKFARNIFVDENEIFIVRGTNPDFFVSLVNPDG</sequence>
<dbReference type="Proteomes" id="UP000887578">
    <property type="component" value="Unplaced"/>
</dbReference>
<dbReference type="AlphaFoldDB" id="A0A914Q1C2"/>
<keyword evidence="2" id="KW-1185">Reference proteome</keyword>
<proteinExistence type="predicted"/>
<dbReference type="WBParaSite" id="PDA_v2.g20946.t1">
    <property type="protein sequence ID" value="PDA_v2.g20946.t1"/>
    <property type="gene ID" value="PDA_v2.g20946"/>
</dbReference>
<evidence type="ECO:0000256" key="1">
    <source>
        <dbReference type="SAM" id="MobiDB-lite"/>
    </source>
</evidence>
<protein>
    <submittedName>
        <fullName evidence="3">Uncharacterized protein</fullName>
    </submittedName>
</protein>
<accession>A0A914Q1C2</accession>
<name>A0A914Q1C2_9BILA</name>
<evidence type="ECO:0000313" key="2">
    <source>
        <dbReference type="Proteomes" id="UP000887578"/>
    </source>
</evidence>
<feature type="region of interest" description="Disordered" evidence="1">
    <location>
        <begin position="1"/>
        <end position="32"/>
    </location>
</feature>
<reference evidence="3" key="1">
    <citation type="submission" date="2022-11" db="UniProtKB">
        <authorList>
            <consortium name="WormBaseParasite"/>
        </authorList>
    </citation>
    <scope>IDENTIFICATION</scope>
</reference>
<organism evidence="2 3">
    <name type="scientific">Panagrolaimus davidi</name>
    <dbReference type="NCBI Taxonomy" id="227884"/>
    <lineage>
        <taxon>Eukaryota</taxon>
        <taxon>Metazoa</taxon>
        <taxon>Ecdysozoa</taxon>
        <taxon>Nematoda</taxon>
        <taxon>Chromadorea</taxon>
        <taxon>Rhabditida</taxon>
        <taxon>Tylenchina</taxon>
        <taxon>Panagrolaimomorpha</taxon>
        <taxon>Panagrolaimoidea</taxon>
        <taxon>Panagrolaimidae</taxon>
        <taxon>Panagrolaimus</taxon>
    </lineage>
</organism>
<evidence type="ECO:0000313" key="3">
    <source>
        <dbReference type="WBParaSite" id="PDA_v2.g20946.t1"/>
    </source>
</evidence>
<feature type="compositionally biased region" description="Low complexity" evidence="1">
    <location>
        <begin position="19"/>
        <end position="32"/>
    </location>
</feature>